<dbReference type="InterPro" id="IPR043128">
    <property type="entry name" value="Rev_trsase/Diguanyl_cyclase"/>
</dbReference>
<keyword evidence="7" id="KW-1185">Reference proteome</keyword>
<dbReference type="Gene3D" id="3.30.70.270">
    <property type="match status" value="1"/>
</dbReference>
<dbReference type="SMART" id="SM00267">
    <property type="entry name" value="GGDEF"/>
    <property type="match status" value="1"/>
</dbReference>
<dbReference type="PROSITE" id="PS50887">
    <property type="entry name" value="GGDEF"/>
    <property type="match status" value="1"/>
</dbReference>
<dbReference type="Pfam" id="PF08448">
    <property type="entry name" value="PAS_4"/>
    <property type="match status" value="1"/>
</dbReference>
<dbReference type="InterPro" id="IPR029787">
    <property type="entry name" value="Nucleotide_cyclase"/>
</dbReference>
<evidence type="ECO:0000259" key="5">
    <source>
        <dbReference type="PROSITE" id="PS50887"/>
    </source>
</evidence>
<dbReference type="PANTHER" id="PTHR44757">
    <property type="entry name" value="DIGUANYLATE CYCLASE DGCP"/>
    <property type="match status" value="1"/>
</dbReference>
<protein>
    <submittedName>
        <fullName evidence="6">Diguanylate cyclase (GGDEF)-like protein/PAS domain S-box-containing protein</fullName>
    </submittedName>
</protein>
<evidence type="ECO:0000313" key="6">
    <source>
        <dbReference type="EMBL" id="MDQ0323638.1"/>
    </source>
</evidence>
<dbReference type="Pfam" id="PF00563">
    <property type="entry name" value="EAL"/>
    <property type="match status" value="1"/>
</dbReference>
<evidence type="ECO:0000259" key="4">
    <source>
        <dbReference type="PROSITE" id="PS50883"/>
    </source>
</evidence>
<dbReference type="PANTHER" id="PTHR44757:SF2">
    <property type="entry name" value="BIOFILM ARCHITECTURE MAINTENANCE PROTEIN MBAA"/>
    <property type="match status" value="1"/>
</dbReference>
<dbReference type="SMART" id="SM00091">
    <property type="entry name" value="PAS"/>
    <property type="match status" value="2"/>
</dbReference>
<dbReference type="NCBIfam" id="TIGR00229">
    <property type="entry name" value="sensory_box"/>
    <property type="match status" value="2"/>
</dbReference>
<dbReference type="InterPro" id="IPR013656">
    <property type="entry name" value="PAS_4"/>
</dbReference>
<dbReference type="CDD" id="cd12915">
    <property type="entry name" value="PDC2_DGC_like"/>
    <property type="match status" value="1"/>
</dbReference>
<dbReference type="PROSITE" id="PS50883">
    <property type="entry name" value="EAL"/>
    <property type="match status" value="1"/>
</dbReference>
<dbReference type="CDD" id="cd12914">
    <property type="entry name" value="PDC1_DGC_like"/>
    <property type="match status" value="1"/>
</dbReference>
<dbReference type="InterPro" id="IPR000160">
    <property type="entry name" value="GGDEF_dom"/>
</dbReference>
<dbReference type="InterPro" id="IPR035965">
    <property type="entry name" value="PAS-like_dom_sf"/>
</dbReference>
<dbReference type="SUPFAM" id="SSF55785">
    <property type="entry name" value="PYP-like sensor domain (PAS domain)"/>
    <property type="match status" value="2"/>
</dbReference>
<feature type="domain" description="EAL" evidence="4">
    <location>
        <begin position="759"/>
        <end position="1013"/>
    </location>
</feature>
<dbReference type="SUPFAM" id="SSF55073">
    <property type="entry name" value="Nucleotide cyclase"/>
    <property type="match status" value="1"/>
</dbReference>
<proteinExistence type="predicted"/>
<feature type="domain" description="GGDEF" evidence="5">
    <location>
        <begin position="617"/>
        <end position="750"/>
    </location>
</feature>
<dbReference type="Gene3D" id="3.20.20.450">
    <property type="entry name" value="EAL domain"/>
    <property type="match status" value="1"/>
</dbReference>
<organism evidence="6 7">
    <name type="scientific">Pararhizobium capsulatum DSM 1112</name>
    <dbReference type="NCBI Taxonomy" id="1121113"/>
    <lineage>
        <taxon>Bacteria</taxon>
        <taxon>Pseudomonadati</taxon>
        <taxon>Pseudomonadota</taxon>
        <taxon>Alphaproteobacteria</taxon>
        <taxon>Hyphomicrobiales</taxon>
        <taxon>Rhizobiaceae</taxon>
        <taxon>Rhizobium/Agrobacterium group</taxon>
        <taxon>Pararhizobium</taxon>
    </lineage>
</organism>
<dbReference type="InterPro" id="IPR035919">
    <property type="entry name" value="EAL_sf"/>
</dbReference>
<dbReference type="NCBIfam" id="TIGR00254">
    <property type="entry name" value="GGDEF"/>
    <property type="match status" value="1"/>
</dbReference>
<dbReference type="PROSITE" id="PS50112">
    <property type="entry name" value="PAS"/>
    <property type="match status" value="1"/>
</dbReference>
<feature type="domain" description="PAS" evidence="2">
    <location>
        <begin position="460"/>
        <end position="504"/>
    </location>
</feature>
<feature type="transmembrane region" description="Helical" evidence="1">
    <location>
        <begin position="32"/>
        <end position="50"/>
    </location>
</feature>
<sequence length="1023" mass="114236">MADWNLADARRWADRVIPDVVRLARFKYFGRWEIAVALFSLALVALLWTYSIDRARYELKQTTDTAVRQAHTLARALDVQTTTTLKNIELALELVARDYMAGKKDFQLNESLATKLIDRRMSRELAILDERGQIVLTVSKVQDADMSGREYFTTLRDTPALDLYVGKPIQSRSTQRWVIPVAHRIDGPRGEFKGVVVCGVDPSYFIDFYNREDLKQKGAITLVGTDGFVRARRAAGGDSFGQDARPLLYSKKEPTADIVYKSGIDQITYYLSYRKLANYDLIVTVGLSVDETLAEVRGRLRGYLYLSIATTTGLLAFGAAIVVVSVRRRLEQERTQNQELLRQAILDNISEIAWFKDAQSRFLAVNQALVKLCNRPLDEIIGKTDADLFPAHIAEAYKAGDVRVLLEGGSSVTEEKIALADGTTQTIETIKTRVQDVDGRVLGTVGTARDVTARLLEDKERRLAAKAFESLAEGIMVTDKDKRIVSVNKAFSTITGYAPAEVLGLFPRLLQSGRQDAAFYEAMWKDIDSTGFWHGEIWDRRKNGEIYPELLSISAVIDDGGEVSHYVGVFTDISSLKRYEERLRYQAQHDALTGLPNRFQFQERFNGMLVRANRQGTQVAVMMLDLDRFKHVNDSLGHAAGDQLLQQVAERLTCCVRKGDVVGRFGGDEFAVLLENIDSVQSTAGIAKELLNAFASPFSLSGHEIFVSSSIGISCYPADATDAEDLLKNADAAMYRAKADGRNSYKFFDADINARAMENLLISSALRLALERDELVLHYQPRVNLSTGKISGVEALVRWQHPELGLLPPLRFIPIAEETGMIEAVGEWVLKAACRQMRQWRDSGLALESVAVNLAARQFSRPDFSERIADLLEECGLEARYLELELTESMVMREPERVVQVLRELKSMGATVAIDDFGTGYSSLSYLKRFPIDFLKIDRSFIADIPDDVDDVAITSAIIAMAKSLGLQLIAEGVETQAQSDFLRRLGCDHGQGYLFSKPVLAGEIERMLRSENTNDAQAYLST</sequence>
<dbReference type="RefSeq" id="WP_307236330.1">
    <property type="nucleotide sequence ID" value="NZ_JAUSVF010000004.1"/>
</dbReference>
<name>A0ABU0BZF4_9HYPH</name>
<comment type="caution">
    <text evidence="6">The sequence shown here is derived from an EMBL/GenBank/DDBJ whole genome shotgun (WGS) entry which is preliminary data.</text>
</comment>
<evidence type="ECO:0000313" key="7">
    <source>
        <dbReference type="Proteomes" id="UP001230207"/>
    </source>
</evidence>
<evidence type="ECO:0000256" key="1">
    <source>
        <dbReference type="SAM" id="Phobius"/>
    </source>
</evidence>
<dbReference type="EMBL" id="JAUSVF010000004">
    <property type="protein sequence ID" value="MDQ0323638.1"/>
    <property type="molecule type" value="Genomic_DNA"/>
</dbReference>
<evidence type="ECO:0000259" key="3">
    <source>
        <dbReference type="PROSITE" id="PS50113"/>
    </source>
</evidence>
<dbReference type="SMART" id="SM00052">
    <property type="entry name" value="EAL"/>
    <property type="match status" value="1"/>
</dbReference>
<dbReference type="InterPro" id="IPR052155">
    <property type="entry name" value="Biofilm_reg_signaling"/>
</dbReference>
<dbReference type="InterPro" id="IPR001633">
    <property type="entry name" value="EAL_dom"/>
</dbReference>
<dbReference type="InterPro" id="IPR001610">
    <property type="entry name" value="PAC"/>
</dbReference>
<dbReference type="InterPro" id="IPR000700">
    <property type="entry name" value="PAS-assoc_C"/>
</dbReference>
<dbReference type="CDD" id="cd01948">
    <property type="entry name" value="EAL"/>
    <property type="match status" value="1"/>
</dbReference>
<dbReference type="InterPro" id="IPR000014">
    <property type="entry name" value="PAS"/>
</dbReference>
<dbReference type="SMART" id="SM00086">
    <property type="entry name" value="PAC"/>
    <property type="match status" value="2"/>
</dbReference>
<gene>
    <name evidence="6" type="ORF">QO002_005845</name>
</gene>
<dbReference type="CDD" id="cd00130">
    <property type="entry name" value="PAS"/>
    <property type="match status" value="2"/>
</dbReference>
<accession>A0ABU0BZF4</accession>
<keyword evidence="1" id="KW-0472">Membrane</keyword>
<dbReference type="Pfam" id="PF13426">
    <property type="entry name" value="PAS_9"/>
    <property type="match status" value="1"/>
</dbReference>
<dbReference type="Proteomes" id="UP001230207">
    <property type="component" value="Unassembled WGS sequence"/>
</dbReference>
<evidence type="ECO:0000259" key="2">
    <source>
        <dbReference type="PROSITE" id="PS50112"/>
    </source>
</evidence>
<dbReference type="CDD" id="cd01949">
    <property type="entry name" value="GGDEF"/>
    <property type="match status" value="1"/>
</dbReference>
<reference evidence="6 7" key="1">
    <citation type="submission" date="2023-07" db="EMBL/GenBank/DDBJ databases">
        <title>Genomic Encyclopedia of Type Strains, Phase IV (KMG-IV): sequencing the most valuable type-strain genomes for metagenomic binning, comparative biology and taxonomic classification.</title>
        <authorList>
            <person name="Goeker M."/>
        </authorList>
    </citation>
    <scope>NUCLEOTIDE SEQUENCE [LARGE SCALE GENOMIC DNA]</scope>
    <source>
        <strain evidence="6 7">DSM 1112</strain>
    </source>
</reference>
<keyword evidence="1" id="KW-0812">Transmembrane</keyword>
<feature type="transmembrane region" description="Helical" evidence="1">
    <location>
        <begin position="303"/>
        <end position="326"/>
    </location>
</feature>
<keyword evidence="1" id="KW-1133">Transmembrane helix</keyword>
<dbReference type="Pfam" id="PF00990">
    <property type="entry name" value="GGDEF"/>
    <property type="match status" value="1"/>
</dbReference>
<dbReference type="SUPFAM" id="SSF141868">
    <property type="entry name" value="EAL domain-like"/>
    <property type="match status" value="1"/>
</dbReference>
<feature type="domain" description="PAC" evidence="3">
    <location>
        <begin position="533"/>
        <end position="585"/>
    </location>
</feature>
<dbReference type="PROSITE" id="PS50113">
    <property type="entry name" value="PAC"/>
    <property type="match status" value="1"/>
</dbReference>
<dbReference type="Gene3D" id="3.30.450.20">
    <property type="entry name" value="PAS domain"/>
    <property type="match status" value="4"/>
</dbReference>